<dbReference type="RefSeq" id="WP_182529992.1">
    <property type="nucleotide sequence ID" value="NZ_JACGXL010000001.1"/>
</dbReference>
<gene>
    <name evidence="3" type="ORF">FHW12_001153</name>
</gene>
<dbReference type="InterPro" id="IPR006626">
    <property type="entry name" value="PbH1"/>
</dbReference>
<comment type="caution">
    <text evidence="3">The sequence shown here is derived from an EMBL/GenBank/DDBJ whole genome shotgun (WGS) entry which is preliminary data.</text>
</comment>
<evidence type="ECO:0000313" key="4">
    <source>
        <dbReference type="Proteomes" id="UP000550401"/>
    </source>
</evidence>
<proteinExistence type="predicted"/>
<dbReference type="NCBIfam" id="NF041518">
    <property type="entry name" value="choice_anch_Q"/>
    <property type="match status" value="1"/>
</dbReference>
<feature type="chain" id="PRO_5032953783" description="Right handed beta helix domain-containing protein" evidence="1">
    <location>
        <begin position="26"/>
        <end position="822"/>
    </location>
</feature>
<dbReference type="PROSITE" id="PS51257">
    <property type="entry name" value="PROKAR_LIPOPROTEIN"/>
    <property type="match status" value="1"/>
</dbReference>
<feature type="signal peptide" evidence="1">
    <location>
        <begin position="1"/>
        <end position="25"/>
    </location>
</feature>
<keyword evidence="4" id="KW-1185">Reference proteome</keyword>
<dbReference type="InterPro" id="IPR011050">
    <property type="entry name" value="Pectin_lyase_fold/virulence"/>
</dbReference>
<protein>
    <recommendedName>
        <fullName evidence="2">Right handed beta helix domain-containing protein</fullName>
    </recommendedName>
</protein>
<evidence type="ECO:0000256" key="1">
    <source>
        <dbReference type="SAM" id="SignalP"/>
    </source>
</evidence>
<dbReference type="SUPFAM" id="SSF51126">
    <property type="entry name" value="Pectin lyase-like"/>
    <property type="match status" value="2"/>
</dbReference>
<keyword evidence="1" id="KW-0732">Signal</keyword>
<feature type="domain" description="Right handed beta helix" evidence="2">
    <location>
        <begin position="561"/>
        <end position="676"/>
    </location>
</feature>
<evidence type="ECO:0000259" key="2">
    <source>
        <dbReference type="Pfam" id="PF13229"/>
    </source>
</evidence>
<evidence type="ECO:0000313" key="3">
    <source>
        <dbReference type="EMBL" id="MBA8886962.1"/>
    </source>
</evidence>
<dbReference type="InterPro" id="IPR012334">
    <property type="entry name" value="Pectin_lyas_fold"/>
</dbReference>
<dbReference type="Pfam" id="PF13229">
    <property type="entry name" value="Beta_helix"/>
    <property type="match status" value="1"/>
</dbReference>
<sequence length="822" mass="85755">MSIRLRKLLWSVLLLVACVHRPAFATEERCVNTSGELLGAILLAVDDDVVIRVVQGTYHLDVNPLDLIEDPSFGYTITIIGGYNSACTSRSLDPHLTTITGDADIIQLQTYDSLNIDSIRFAHIAGGLWLEAVSYGGSGPDEQVTLRRVIFDDLCTSGSCNGVNNGGSAVGINSDDVSMSHVLAVHNAHSNCALYVDNHDLNDVYLSYSIVADNAGDGLCITDVQFADDDYRLHAENNIFRDNAGGQDIRTRASPYIALRNNIYHVLDASPAPNTAPSGTLDQDPDFTAPASSDYHLQVSSPAINSGTLLVSNPLSQDLDGGPRVVGSAPDRGAYETNVDDTNTLTVTTTADQLVPLITGSLRWAITQANADSGLNYIHFDIPGACPRIINLVAPLPTITDRVIIEGYTQPGSAPNTNAIGFNATICVGIRGDLSDDYAFRIPSSVGISHYLQLSGVGIGGFDIAAVDLQGGAGSWIHGVQFGGSLGNTALGNSAVNVRLAGNTTYYNVIGGEEDGDRNIIPYAWVAGVLLLATHPNGSTVQNNYIGTNANGLAAAPNQVGIQVTGSHHTIRDNLVSGNQTFGIELAGTSALDNFIAANRIGLTSFYLCLPICTGADLPNISHGIYAHGGAGDNTINANKIAWNGGTGVRLVDGLRNSMLSNAIHDNEGLGIDLDAAGVDAVDNDAAAGAGTRANRGLNYPALSLAQGGAHRGNLRTLFASTNGTYILQAFSSAACDASGYGEGTSYVASALATIDNANSGGNGSVIVDIPLAGNLVGHEFTLVARDAQGNTSEFSHCAPYLCDQIFGYGLDGATADTCPAE</sequence>
<dbReference type="EMBL" id="JACGXL010000001">
    <property type="protein sequence ID" value="MBA8886962.1"/>
    <property type="molecule type" value="Genomic_DNA"/>
</dbReference>
<dbReference type="InterPro" id="IPR039448">
    <property type="entry name" value="Beta_helix"/>
</dbReference>
<reference evidence="3 4" key="1">
    <citation type="submission" date="2020-07" db="EMBL/GenBank/DDBJ databases">
        <title>Genomic Encyclopedia of Type Strains, Phase IV (KMG-V): Genome sequencing to study the core and pangenomes of soil and plant-associated prokaryotes.</title>
        <authorList>
            <person name="Whitman W."/>
        </authorList>
    </citation>
    <scope>NUCLEOTIDE SEQUENCE [LARGE SCALE GENOMIC DNA]</scope>
    <source>
        <strain evidence="3 4">RH2WT43</strain>
    </source>
</reference>
<organism evidence="3 4">
    <name type="scientific">Dokdonella fugitiva</name>
    <dbReference type="NCBI Taxonomy" id="328517"/>
    <lineage>
        <taxon>Bacteria</taxon>
        <taxon>Pseudomonadati</taxon>
        <taxon>Pseudomonadota</taxon>
        <taxon>Gammaproteobacteria</taxon>
        <taxon>Lysobacterales</taxon>
        <taxon>Rhodanobacteraceae</taxon>
        <taxon>Dokdonella</taxon>
    </lineage>
</organism>
<dbReference type="InterPro" id="IPR059226">
    <property type="entry name" value="Choice_anch_Q_dom"/>
</dbReference>
<dbReference type="SMART" id="SM00710">
    <property type="entry name" value="PbH1"/>
    <property type="match status" value="6"/>
</dbReference>
<accession>A0A839EYY3</accession>
<dbReference type="Proteomes" id="UP000550401">
    <property type="component" value="Unassembled WGS sequence"/>
</dbReference>
<name>A0A839EYY3_9GAMM</name>
<dbReference type="AlphaFoldDB" id="A0A839EYY3"/>
<dbReference type="Gene3D" id="2.160.20.10">
    <property type="entry name" value="Single-stranded right-handed beta-helix, Pectin lyase-like"/>
    <property type="match status" value="2"/>
</dbReference>